<dbReference type="Gene3D" id="3.30.350.10">
    <property type="entry name" value="Subtilisin inhibitor-like"/>
    <property type="match status" value="1"/>
</dbReference>
<feature type="signal peptide" evidence="9">
    <location>
        <begin position="1"/>
        <end position="27"/>
    </location>
</feature>
<dbReference type="SUPFAM" id="SSF55399">
    <property type="entry name" value="Subtilisin inhibitor"/>
    <property type="match status" value="1"/>
</dbReference>
<dbReference type="InterPro" id="IPR000691">
    <property type="entry name" value="Prot_inh_I16_SSI"/>
</dbReference>
<comment type="caution">
    <text evidence="11">The sequence shown here is derived from an EMBL/GenBank/DDBJ whole genome shotgun (WGS) entry which is preliminary data.</text>
</comment>
<reference evidence="11 12" key="1">
    <citation type="submission" date="2021-03" db="EMBL/GenBank/DDBJ databases">
        <title>Sequencing the genomes of 1000 actinobacteria strains.</title>
        <authorList>
            <person name="Klenk H.-P."/>
        </authorList>
    </citation>
    <scope>NUCLEOTIDE SEQUENCE [LARGE SCALE GENOMIC DNA]</scope>
    <source>
        <strain evidence="11 12">DSM 44580</strain>
    </source>
</reference>
<evidence type="ECO:0000259" key="10">
    <source>
        <dbReference type="Pfam" id="PF00720"/>
    </source>
</evidence>
<keyword evidence="7" id="KW-1015">Disulfide bond</keyword>
<proteinExistence type="inferred from homology"/>
<keyword evidence="12" id="KW-1185">Reference proteome</keyword>
<keyword evidence="4" id="KW-0964">Secreted</keyword>
<evidence type="ECO:0000256" key="4">
    <source>
        <dbReference type="ARBA" id="ARBA00022525"/>
    </source>
</evidence>
<feature type="chain" id="PRO_5046543923" description="Subtilisin inhibitor domain-containing protein" evidence="9">
    <location>
        <begin position="28"/>
        <end position="146"/>
    </location>
</feature>
<dbReference type="EMBL" id="JAGIOO010000001">
    <property type="protein sequence ID" value="MBP2474492.1"/>
    <property type="molecule type" value="Genomic_DNA"/>
</dbReference>
<comment type="similarity">
    <text evidence="2 8">Belongs to the protease inhibitor I16 (SSI) family.</text>
</comment>
<evidence type="ECO:0000256" key="7">
    <source>
        <dbReference type="ARBA" id="ARBA00023157"/>
    </source>
</evidence>
<gene>
    <name evidence="11" type="ORF">JOF53_003364</name>
</gene>
<keyword evidence="5 8" id="KW-0646">Protease inhibitor</keyword>
<keyword evidence="6 8" id="KW-0722">Serine protease inhibitor</keyword>
<comment type="subcellular location">
    <subcellularLocation>
        <location evidence="1">Secreted</location>
    </subcellularLocation>
</comment>
<evidence type="ECO:0000256" key="9">
    <source>
        <dbReference type="SAM" id="SignalP"/>
    </source>
</evidence>
<dbReference type="InterPro" id="IPR023549">
    <property type="entry name" value="Subtilisin_inhibitor"/>
</dbReference>
<organism evidence="11 12">
    <name type="scientific">Crossiella equi</name>
    <dbReference type="NCBI Taxonomy" id="130796"/>
    <lineage>
        <taxon>Bacteria</taxon>
        <taxon>Bacillati</taxon>
        <taxon>Actinomycetota</taxon>
        <taxon>Actinomycetes</taxon>
        <taxon>Pseudonocardiales</taxon>
        <taxon>Pseudonocardiaceae</taxon>
        <taxon>Crossiella</taxon>
    </lineage>
</organism>
<dbReference type="Pfam" id="PF00720">
    <property type="entry name" value="SSI"/>
    <property type="match status" value="1"/>
</dbReference>
<evidence type="ECO:0000256" key="3">
    <source>
        <dbReference type="ARBA" id="ARBA00011738"/>
    </source>
</evidence>
<evidence type="ECO:0000256" key="1">
    <source>
        <dbReference type="ARBA" id="ARBA00004613"/>
    </source>
</evidence>
<evidence type="ECO:0000256" key="2">
    <source>
        <dbReference type="ARBA" id="ARBA00010472"/>
    </source>
</evidence>
<dbReference type="RefSeq" id="WP_086786678.1">
    <property type="nucleotide sequence ID" value="NZ_JAGIOO010000001.1"/>
</dbReference>
<dbReference type="PRINTS" id="PR00294">
    <property type="entry name" value="SSBTLNINHBTR"/>
</dbReference>
<accession>A0ABS5ADX1</accession>
<evidence type="ECO:0000256" key="6">
    <source>
        <dbReference type="ARBA" id="ARBA00022900"/>
    </source>
</evidence>
<evidence type="ECO:0000256" key="5">
    <source>
        <dbReference type="ARBA" id="ARBA00022690"/>
    </source>
</evidence>
<keyword evidence="9" id="KW-0732">Signal</keyword>
<protein>
    <recommendedName>
        <fullName evidence="10">Subtilisin inhibitor domain-containing protein</fullName>
    </recommendedName>
</protein>
<evidence type="ECO:0000256" key="8">
    <source>
        <dbReference type="RuleBase" id="RU003471"/>
    </source>
</evidence>
<dbReference type="Proteomes" id="UP001519363">
    <property type="component" value="Unassembled WGS sequence"/>
</dbReference>
<evidence type="ECO:0000313" key="11">
    <source>
        <dbReference type="EMBL" id="MBP2474492.1"/>
    </source>
</evidence>
<sequence length="146" mass="15168">MRISRFLAGSALTGAALLALTTPAATAAPATGLDVTALTLSVGYGETDSLHPGEIAVLSCNPALGTHPSPVRACRSLNRVGGDIAKLAPKDGYVCTLDYSPRTVTAKGTYRGKELSWQQHFPNTCTMIAETGDLYTFASGNARPLS</sequence>
<evidence type="ECO:0000313" key="12">
    <source>
        <dbReference type="Proteomes" id="UP001519363"/>
    </source>
</evidence>
<dbReference type="InterPro" id="IPR036819">
    <property type="entry name" value="Subtilisin_inhibitor-like_sf"/>
</dbReference>
<comment type="subunit">
    <text evidence="3">Homodimer.</text>
</comment>
<feature type="domain" description="Subtilisin inhibitor" evidence="10">
    <location>
        <begin position="36"/>
        <end position="123"/>
    </location>
</feature>
<name>A0ABS5ADX1_9PSEU</name>